<dbReference type="VEuPathDB" id="FungiDB:yc1106_03244"/>
<gene>
    <name evidence="5" type="ORF">yc1106_03244</name>
</gene>
<evidence type="ECO:0000313" key="5">
    <source>
        <dbReference type="EMBL" id="USP75970.1"/>
    </source>
</evidence>
<dbReference type="GO" id="GO:0001179">
    <property type="term" value="F:RNA polymerase I general transcription initiation factor binding"/>
    <property type="evidence" value="ECO:0007669"/>
    <property type="project" value="TreeGrafter"/>
</dbReference>
<proteinExistence type="predicted"/>
<dbReference type="PANTHER" id="PTHR28221:SF2">
    <property type="entry name" value="RNA POLYMERASE I-SPECIFIC TRANSCRIPTION INITIATION FACTOR RRN6"/>
    <property type="match status" value="1"/>
</dbReference>
<keyword evidence="6" id="KW-1185">Reference proteome</keyword>
<dbReference type="InterPro" id="IPR048536">
    <property type="entry name" value="Rrn6_K-rich"/>
</dbReference>
<reference evidence="5" key="1">
    <citation type="submission" date="2021-12" db="EMBL/GenBank/DDBJ databases">
        <title>Curvularia clavata genome.</title>
        <authorList>
            <person name="Cao Y."/>
        </authorList>
    </citation>
    <scope>NUCLEOTIDE SEQUENCE</scope>
    <source>
        <strain evidence="5">Yc1106</strain>
    </source>
</reference>
<protein>
    <recommendedName>
        <fullName evidence="7">RNA polymerase I-specific transcription initiation factor RRN6-like protein</fullName>
    </recommendedName>
</protein>
<evidence type="ECO:0000313" key="6">
    <source>
        <dbReference type="Proteomes" id="UP001056012"/>
    </source>
</evidence>
<evidence type="ECO:0000259" key="2">
    <source>
        <dbReference type="Pfam" id="PF10214"/>
    </source>
</evidence>
<sequence>MADRSLTDLNYGYPGAAIYDLGSNEWAFARQFSSRSFEQIRAPDSSHLAETLATVPAQFADPQTSANSAILEKEVRSHIQDNPQLAPAAALLPELNIISSAISATTSAYDPLVGGLLSFGSITLKDRHENPRKVAALPTGEAGNILQLAVLNTEKLGWGMVRKTWVEGWTLREAECGHWNEEAASIQQICFSQSEDRSSLLAVRLPTRTVLFHPISYRRAHTTGSSPFYDLPASTIDAHPVFSIDKEITGGFPHSHVAFNPRFQRQFALVDQSPMWSIWNIDFSREDETYTPSCLVRGRISNSETEEMAGEDGWARILWVADVNTLLVCNRRYLSIVSISGGKSNYLPCPKLLSERSTEWFLDVKQHPNHVDQVFVLTSTRLVLILVNSPDKGSASFDGTGATTLASWRHYRDAEDFTLQIDLQMLSGDGKLGINLLMIGMLTKIELCLMLYSQVNNLIQLYTFSEHPTGISSMVACSDPGILDLTIDGPGRITNLHMEPMQQGGIRMNINFFRLFATLSGSGVHELVIYTGKSLIQEPLAHRQIIEDFTRSTIKRPRMGIPKSESIGRHGESMNLGRLNPLKLPKSTAPLKDLEQEGSLEDAPVHRTENYRILYEALQYPVKPESDASGFMDIEAVTDEVKEMLDEDPGSAPLPIGTLMEYANAKLYVLDVDTASSNLQDLLSESEENDLYIERVASVRTLDLTVEGNPTISDVYDALLQTWVAPLPSDVSSRVRQSKERLARRIAAEVLLSSMRLREHDLDEAITGSQSGIIQDRSIALPILPSRPKSGDFDFAFQYGISQLPTPPHSSVPPSSQPPSSLPGSSPPVLPITQSALPDPLARLGKYLRTTKPSRDPVDIRANASQVLKHWEVGAHPSEYNWAATERALQPEVMDEESQKQREKERKRKERREKRQQREDELARAKAASQAAIFSRSSPGPMLGDMGSSSQIPSQSQSRSQVPILNGGFVPQSQVEPGKFGGRLEKKKKKKGRISGF</sequence>
<dbReference type="InterPro" id="IPR048535">
    <property type="entry name" value="RRN6_beta-prop"/>
</dbReference>
<feature type="compositionally biased region" description="Basic residues" evidence="1">
    <location>
        <begin position="905"/>
        <end position="915"/>
    </location>
</feature>
<dbReference type="Pfam" id="PF10214">
    <property type="entry name" value="Rrn6_beta-prop"/>
    <property type="match status" value="1"/>
</dbReference>
<feature type="region of interest" description="Disordered" evidence="1">
    <location>
        <begin position="559"/>
        <end position="582"/>
    </location>
</feature>
<feature type="region of interest" description="Disordered" evidence="1">
    <location>
        <begin position="891"/>
        <end position="997"/>
    </location>
</feature>
<dbReference type="AlphaFoldDB" id="A0A9Q9DRF2"/>
<feature type="compositionally biased region" description="Pro residues" evidence="1">
    <location>
        <begin position="805"/>
        <end position="830"/>
    </location>
</feature>
<dbReference type="Proteomes" id="UP001056012">
    <property type="component" value="Chromosome 2"/>
</dbReference>
<dbReference type="EMBL" id="CP089275">
    <property type="protein sequence ID" value="USP75970.1"/>
    <property type="molecule type" value="Genomic_DNA"/>
</dbReference>
<evidence type="ECO:0000259" key="4">
    <source>
        <dbReference type="Pfam" id="PF20640"/>
    </source>
</evidence>
<dbReference type="InterPro" id="IPR048537">
    <property type="entry name" value="RRN6_HB"/>
</dbReference>
<feature type="compositionally biased region" description="Low complexity" evidence="1">
    <location>
        <begin position="948"/>
        <end position="961"/>
    </location>
</feature>
<evidence type="ECO:0008006" key="7">
    <source>
        <dbReference type="Google" id="ProtNLM"/>
    </source>
</evidence>
<dbReference type="Pfam" id="PF20639">
    <property type="entry name" value="Rrn6_K-rich"/>
    <property type="match status" value="1"/>
</dbReference>
<organism evidence="5 6">
    <name type="scientific">Curvularia clavata</name>
    <dbReference type="NCBI Taxonomy" id="95742"/>
    <lineage>
        <taxon>Eukaryota</taxon>
        <taxon>Fungi</taxon>
        <taxon>Dikarya</taxon>
        <taxon>Ascomycota</taxon>
        <taxon>Pezizomycotina</taxon>
        <taxon>Dothideomycetes</taxon>
        <taxon>Pleosporomycetidae</taxon>
        <taxon>Pleosporales</taxon>
        <taxon>Pleosporineae</taxon>
        <taxon>Pleosporaceae</taxon>
        <taxon>Curvularia</taxon>
    </lineage>
</organism>
<feature type="region of interest" description="Disordered" evidence="1">
    <location>
        <begin position="804"/>
        <end position="835"/>
    </location>
</feature>
<dbReference type="GO" id="GO:0042790">
    <property type="term" value="P:nucleolar large rRNA transcription by RNA polymerase I"/>
    <property type="evidence" value="ECO:0007669"/>
    <property type="project" value="TreeGrafter"/>
</dbReference>
<dbReference type="Pfam" id="PF20640">
    <property type="entry name" value="Rrn6_HB"/>
    <property type="match status" value="1"/>
</dbReference>
<dbReference type="GO" id="GO:0070860">
    <property type="term" value="C:RNA polymerase I core factor complex"/>
    <property type="evidence" value="ECO:0007669"/>
    <property type="project" value="TreeGrafter"/>
</dbReference>
<feature type="domain" description="RRN6 beta-propeller" evidence="2">
    <location>
        <begin position="110"/>
        <end position="485"/>
    </location>
</feature>
<dbReference type="PANTHER" id="PTHR28221">
    <property type="entry name" value="RNA POLYMERASE I-SPECIFIC TRANSCRIPTION INITIATION FACTOR RRN6"/>
    <property type="match status" value="1"/>
</dbReference>
<evidence type="ECO:0000256" key="1">
    <source>
        <dbReference type="SAM" id="MobiDB-lite"/>
    </source>
</evidence>
<dbReference type="GO" id="GO:0001163">
    <property type="term" value="F:RNA polymerase I transcription regulatory region sequence-specific DNA binding"/>
    <property type="evidence" value="ECO:0007669"/>
    <property type="project" value="TreeGrafter"/>
</dbReference>
<dbReference type="OrthoDB" id="4090074at2759"/>
<name>A0A9Q9DRF2_CURCL</name>
<feature type="domain" description="RRN6 K-rich C-terminal" evidence="3">
    <location>
        <begin position="865"/>
        <end position="997"/>
    </location>
</feature>
<feature type="compositionally biased region" description="Basic residues" evidence="1">
    <location>
        <begin position="985"/>
        <end position="997"/>
    </location>
</feature>
<feature type="domain" description="RRN6 helical bundle" evidence="4">
    <location>
        <begin position="587"/>
        <end position="755"/>
    </location>
</feature>
<evidence type="ECO:0000259" key="3">
    <source>
        <dbReference type="Pfam" id="PF20639"/>
    </source>
</evidence>
<dbReference type="InterPro" id="IPR019350">
    <property type="entry name" value="RNA_pol_I-sp_TIF_RRN6-like"/>
</dbReference>
<accession>A0A9Q9DRF2</accession>